<reference evidence="2 3" key="2">
    <citation type="submission" date="2008-10" db="EMBL/GenBank/DDBJ databases">
        <authorList>
            <person name="Fulton L."/>
            <person name="Clifton S."/>
            <person name="Fulton B."/>
            <person name="Xu J."/>
            <person name="Minx P."/>
            <person name="Pepin K.H."/>
            <person name="Johnson M."/>
            <person name="Bhonagiri V."/>
            <person name="Nash W.E."/>
            <person name="Mardis E.R."/>
            <person name="Wilson R.K."/>
        </authorList>
    </citation>
    <scope>NUCLEOTIDE SEQUENCE [LARGE SCALE GENOMIC DNA]</scope>
    <source>
        <strain evidence="2 3">DSM 18315</strain>
    </source>
</reference>
<dbReference type="Proteomes" id="UP000005510">
    <property type="component" value="Unassembled WGS sequence"/>
</dbReference>
<evidence type="ECO:0000313" key="2">
    <source>
        <dbReference type="EMBL" id="EEC98409.1"/>
    </source>
</evidence>
<dbReference type="EMBL" id="ABYH01000024">
    <property type="protein sequence ID" value="EEC98409.1"/>
    <property type="molecule type" value="Genomic_DNA"/>
</dbReference>
<reference evidence="2 3" key="1">
    <citation type="submission" date="2008-10" db="EMBL/GenBank/DDBJ databases">
        <title>Draft genome sequence of Parabacteroides johnsonii (DSM 18315).</title>
        <authorList>
            <person name="Sudarsanam P."/>
            <person name="Ley R."/>
            <person name="Guruge J."/>
            <person name="Turnbaugh P.J."/>
            <person name="Mahowald M."/>
            <person name="Liep D."/>
            <person name="Gordon J."/>
        </authorList>
    </citation>
    <scope>NUCLEOTIDE SEQUENCE [LARGE SCALE GENOMIC DNA]</scope>
    <source>
        <strain evidence="2 3">DSM 18315</strain>
    </source>
</reference>
<sequence length="789" mass="85800">KMYTLAYRYTTEAGDSIVALGSYRWFANGEDYMVRSARLAKAKDQSMRDALAGLVGATATIQIASFAHWQLDKDGVETLKNTLINMTYADLKLPVIQSTNIPGLANFQVVPVKSYASGDITFYGAAEDADAATQFAFLPASQIGVENPEYFTIDTTRYRLESVHQDNVFGYGLGTDTIITKAATKERNGLKVFSMSYLVGYPDSVTFTPAAAVEYVPATAAAAATFKIVDNASGATVLGAAVLDDKELVSTVVKDNNARKEGTLMPYAFEAPVYPEIAEGYYFFQSTNKATADKYIVNSLCGTAVNSYREFVDEVSADNSYNVWVVEGEGKDMTIKNRYTGEDFSLILFEAGEGLYTTGKLDTFKIEAIEDIKKGGVDYYQIETPEYKKFALSLVNGIGENIYVTTVADSVLGVKVDDASLLLYPTVKETKKYGVNDELVAETYTFKTKDGKVLTRNAKGQLIIDEEEGAYPVIFAFKNAGNGEYFAVYNVLTGTMASQTTQTVWYLNAQATDNYMQYVSGVGCPEGQDRFTLEAPAAPKYLTVAPGHYTIKTDGREDMLTMGADSAAIFRRITSDLKSDYNKESFALWIDTAKFDAGETPLNVPTYFIMKGAAYEEDTLAGNFLGAYRTDSVMFVEAKRVATKDTLVIASTEKALKNDAVKPYQFKFPFVDGEEGAVYVQNENNQYLRIINEYVTLTSKEEEAIAVNVVTTEAPTANEGVEVSEVKVIAGEGQVTIASAAGKKVVISNILGQVVANTVLTSDNAAIAAPQGVVVVAVEGEEAVKAIVK</sequence>
<proteinExistence type="predicted"/>
<comment type="caution">
    <text evidence="2">The sequence shown here is derived from an EMBL/GenBank/DDBJ whole genome shotgun (WGS) entry which is preliminary data.</text>
</comment>
<dbReference type="Pfam" id="PF19910">
    <property type="entry name" value="DUF6383"/>
    <property type="match status" value="1"/>
</dbReference>
<dbReference type="AlphaFoldDB" id="B7B583"/>
<feature type="domain" description="DUF6383" evidence="1">
    <location>
        <begin position="715"/>
        <end position="788"/>
    </location>
</feature>
<accession>B7B583</accession>
<feature type="non-terminal residue" evidence="2">
    <location>
        <position position="1"/>
    </location>
</feature>
<dbReference type="RefSeq" id="WP_008146055.1">
    <property type="nucleotide sequence ID" value="NZ_DS996444.1"/>
</dbReference>
<dbReference type="InterPro" id="IPR045963">
    <property type="entry name" value="DUF6383"/>
</dbReference>
<organism evidence="2 3">
    <name type="scientific">Parabacteroides johnsonii DSM 18315</name>
    <dbReference type="NCBI Taxonomy" id="537006"/>
    <lineage>
        <taxon>Bacteria</taxon>
        <taxon>Pseudomonadati</taxon>
        <taxon>Bacteroidota</taxon>
        <taxon>Bacteroidia</taxon>
        <taxon>Bacteroidales</taxon>
        <taxon>Tannerellaceae</taxon>
        <taxon>Parabacteroides</taxon>
    </lineage>
</organism>
<protein>
    <recommendedName>
        <fullName evidence="1">DUF6383 domain-containing protein</fullName>
    </recommendedName>
</protein>
<evidence type="ECO:0000259" key="1">
    <source>
        <dbReference type="Pfam" id="PF19910"/>
    </source>
</evidence>
<gene>
    <name evidence="2" type="ORF">PRABACTJOHN_00176</name>
</gene>
<dbReference type="HOGENOM" id="CLU_355488_0_0_10"/>
<evidence type="ECO:0000313" key="3">
    <source>
        <dbReference type="Proteomes" id="UP000005510"/>
    </source>
</evidence>
<name>B7B583_9BACT</name>